<dbReference type="Proteomes" id="UP000663760">
    <property type="component" value="Chromosome 1"/>
</dbReference>
<evidence type="ECO:0000256" key="1">
    <source>
        <dbReference type="SAM" id="MobiDB-lite"/>
    </source>
</evidence>
<feature type="region of interest" description="Disordered" evidence="1">
    <location>
        <begin position="1"/>
        <end position="55"/>
    </location>
</feature>
<gene>
    <name evidence="2" type="ORF">SI8410_01000671</name>
</gene>
<organism evidence="2 3">
    <name type="scientific">Spirodela intermedia</name>
    <name type="common">Intermediate duckweed</name>
    <dbReference type="NCBI Taxonomy" id="51605"/>
    <lineage>
        <taxon>Eukaryota</taxon>
        <taxon>Viridiplantae</taxon>
        <taxon>Streptophyta</taxon>
        <taxon>Embryophyta</taxon>
        <taxon>Tracheophyta</taxon>
        <taxon>Spermatophyta</taxon>
        <taxon>Magnoliopsida</taxon>
        <taxon>Liliopsida</taxon>
        <taxon>Araceae</taxon>
        <taxon>Lemnoideae</taxon>
        <taxon>Spirodela</taxon>
    </lineage>
</organism>
<reference evidence="2" key="1">
    <citation type="submission" date="2020-02" db="EMBL/GenBank/DDBJ databases">
        <authorList>
            <person name="Scholz U."/>
            <person name="Mascher M."/>
            <person name="Fiebig A."/>
        </authorList>
    </citation>
    <scope>NUCLEOTIDE SEQUENCE</scope>
</reference>
<dbReference type="EMBL" id="LR746264">
    <property type="protein sequence ID" value="CAA7388439.1"/>
    <property type="molecule type" value="Genomic_DNA"/>
</dbReference>
<name>A0A7I8JX25_SPIIN</name>
<evidence type="ECO:0000313" key="3">
    <source>
        <dbReference type="Proteomes" id="UP000663760"/>
    </source>
</evidence>
<proteinExistence type="predicted"/>
<keyword evidence="3" id="KW-1185">Reference proteome</keyword>
<evidence type="ECO:0000313" key="2">
    <source>
        <dbReference type="EMBL" id="CAA7388439.1"/>
    </source>
</evidence>
<accession>A0A7I8JX25</accession>
<protein>
    <submittedName>
        <fullName evidence="2">Uncharacterized protein</fullName>
    </submittedName>
</protein>
<sequence length="76" mass="8449">MEMAITAGSNPKDNNVRHRWQQSADSSSGGPSKPSPVRRLCLVDQGRGKLGSHRPVRHIRPLDRGKLEICQKLAHQ</sequence>
<dbReference type="AlphaFoldDB" id="A0A7I8JX25"/>